<reference evidence="1 2" key="1">
    <citation type="journal article" date="2019" name="Front. Genet.">
        <title>Whole-Genome Sequencing of the Opportunistic Yeast Pathogen Candida inconspicua Uncovers Its Hybrid Origin.</title>
        <authorList>
            <person name="Mixao V."/>
            <person name="Hansen A.P."/>
            <person name="Saus E."/>
            <person name="Boekhout T."/>
            <person name="Lass-Florl C."/>
            <person name="Gabaldon T."/>
        </authorList>
    </citation>
    <scope>NUCLEOTIDE SEQUENCE [LARGE SCALE GENOMIC DNA]</scope>
    <source>
        <strain evidence="1 2">CBS 180</strain>
    </source>
</reference>
<dbReference type="OrthoDB" id="3997496at2759"/>
<dbReference type="EMBL" id="SELW01000012">
    <property type="protein sequence ID" value="TID31336.1"/>
    <property type="molecule type" value="Genomic_DNA"/>
</dbReference>
<organism evidence="1 2">
    <name type="scientific">Pichia inconspicua</name>
    <dbReference type="NCBI Taxonomy" id="52247"/>
    <lineage>
        <taxon>Eukaryota</taxon>
        <taxon>Fungi</taxon>
        <taxon>Dikarya</taxon>
        <taxon>Ascomycota</taxon>
        <taxon>Saccharomycotina</taxon>
        <taxon>Pichiomycetes</taxon>
        <taxon>Pichiales</taxon>
        <taxon>Pichiaceae</taxon>
        <taxon>Pichia</taxon>
    </lineage>
</organism>
<dbReference type="Proteomes" id="UP000307173">
    <property type="component" value="Unassembled WGS sequence"/>
</dbReference>
<evidence type="ECO:0000313" key="2">
    <source>
        <dbReference type="Proteomes" id="UP000307173"/>
    </source>
</evidence>
<dbReference type="AlphaFoldDB" id="A0A4T0X706"/>
<sequence>MLPLAKHTATKLDSLLKTGNTPPRILQILQDSKLQKIQNTNKVTEILNYVYKNPDHLDRSLPEWLYRFCRMQSKTVKQKHKLIDRYSILINFKHLMNNFDDLNLGTKAVQRYYIDWNYMYELHFKRVPHYEKNLIDLASNGKSTISFKMDEDVKDMVTKFDHLRKQYNSVIKIKTKAPNFTVDIIPSPTGHPPVMKRVSNMILERLRKFQEFVQKHQPLSQEDLTALDEIELSDLDGTVREAYVNFLMEAFTIEDDGTIRSSKLFDRRLAKSPEIEKLYERVAKEVST</sequence>
<keyword evidence="2" id="KW-1185">Reference proteome</keyword>
<comment type="caution">
    <text evidence="1">The sequence shown here is derived from an EMBL/GenBank/DDBJ whole genome shotgun (WGS) entry which is preliminary data.</text>
</comment>
<gene>
    <name evidence="1" type="ORF">CANINC_000047</name>
</gene>
<accession>A0A4T0X706</accession>
<name>A0A4T0X706_9ASCO</name>
<protein>
    <submittedName>
        <fullName evidence="1">Uncharacterized protein</fullName>
    </submittedName>
</protein>
<evidence type="ECO:0000313" key="1">
    <source>
        <dbReference type="EMBL" id="TID31336.1"/>
    </source>
</evidence>
<proteinExistence type="predicted"/>